<dbReference type="EMBL" id="CACRSU010000049">
    <property type="protein sequence ID" value="VYT52592.1"/>
    <property type="molecule type" value="Genomic_DNA"/>
</dbReference>
<sequence length="156" mass="16649">MDILIIIVLIVAAVILFLVELFVIPGINIAGILAGACMIYANYYAFAYLGTTAGFITLGVSAIACIGSLILFMRSKTLDKVALKKNITSKVDRTAADQVKVGDTGVAITRLALIGNAEIDGNIVEVKSMDGFLNEKTPIIVNRITDGVIMVEKKKD</sequence>
<name>A0A6N2XEP0_9BACE</name>
<dbReference type="PANTHER" id="PTHR33507">
    <property type="entry name" value="INNER MEMBRANE PROTEIN YBBJ"/>
    <property type="match status" value="1"/>
</dbReference>
<gene>
    <name evidence="2" type="ORF">BILFYP9_04650</name>
</gene>
<dbReference type="PANTHER" id="PTHR33507:SF3">
    <property type="entry name" value="INNER MEMBRANE PROTEIN YBBJ"/>
    <property type="match status" value="1"/>
</dbReference>
<dbReference type="AlphaFoldDB" id="A0A6N2XEP0"/>
<keyword evidence="1" id="KW-0812">Transmembrane</keyword>
<dbReference type="GO" id="GO:0005886">
    <property type="term" value="C:plasma membrane"/>
    <property type="evidence" value="ECO:0007669"/>
    <property type="project" value="TreeGrafter"/>
</dbReference>
<keyword evidence="1" id="KW-0472">Membrane</keyword>
<reference evidence="2" key="1">
    <citation type="submission" date="2019-11" db="EMBL/GenBank/DDBJ databases">
        <authorList>
            <person name="Feng L."/>
        </authorList>
    </citation>
    <scope>NUCLEOTIDE SEQUENCE</scope>
    <source>
        <strain evidence="2">BintestinalisLFYP9</strain>
    </source>
</reference>
<feature type="transmembrane region" description="Helical" evidence="1">
    <location>
        <begin position="55"/>
        <end position="73"/>
    </location>
</feature>
<evidence type="ECO:0000256" key="1">
    <source>
        <dbReference type="SAM" id="Phobius"/>
    </source>
</evidence>
<organism evidence="2">
    <name type="scientific">Bacteroides intestinalis</name>
    <dbReference type="NCBI Taxonomy" id="329854"/>
    <lineage>
        <taxon>Bacteria</taxon>
        <taxon>Pseudomonadati</taxon>
        <taxon>Bacteroidota</taxon>
        <taxon>Bacteroidia</taxon>
        <taxon>Bacteroidales</taxon>
        <taxon>Bacteroidaceae</taxon>
        <taxon>Bacteroides</taxon>
    </lineage>
</organism>
<evidence type="ECO:0000313" key="2">
    <source>
        <dbReference type="EMBL" id="VYT52592.1"/>
    </source>
</evidence>
<dbReference type="InterPro" id="IPR052165">
    <property type="entry name" value="Membrane_assoc_protease"/>
</dbReference>
<protein>
    <submittedName>
        <fullName evidence="2">Uncharacterized protein</fullName>
    </submittedName>
</protein>
<accession>A0A6N2XEP0</accession>
<keyword evidence="1" id="KW-1133">Transmembrane helix</keyword>
<dbReference type="RefSeq" id="WP_138292058.1">
    <property type="nucleotide sequence ID" value="NZ_BAABZC010000003.1"/>
</dbReference>
<proteinExistence type="predicted"/>
<feature type="transmembrane region" description="Helical" evidence="1">
    <location>
        <begin position="6"/>
        <end position="24"/>
    </location>
</feature>